<reference evidence="3" key="1">
    <citation type="journal article" date="2020" name="Stud. Mycol.">
        <title>101 Dothideomycetes genomes: a test case for predicting lifestyles and emergence of pathogens.</title>
        <authorList>
            <person name="Haridas S."/>
            <person name="Albert R."/>
            <person name="Binder M."/>
            <person name="Bloem J."/>
            <person name="Labutti K."/>
            <person name="Salamov A."/>
            <person name="Andreopoulos B."/>
            <person name="Baker S."/>
            <person name="Barry K."/>
            <person name="Bills G."/>
            <person name="Bluhm B."/>
            <person name="Cannon C."/>
            <person name="Castanera R."/>
            <person name="Culley D."/>
            <person name="Daum C."/>
            <person name="Ezra D."/>
            <person name="Gonzalez J."/>
            <person name="Henrissat B."/>
            <person name="Kuo A."/>
            <person name="Liang C."/>
            <person name="Lipzen A."/>
            <person name="Lutzoni F."/>
            <person name="Magnuson J."/>
            <person name="Mondo S."/>
            <person name="Nolan M."/>
            <person name="Ohm R."/>
            <person name="Pangilinan J."/>
            <person name="Park H.-J."/>
            <person name="Ramirez L."/>
            <person name="Alfaro M."/>
            <person name="Sun H."/>
            <person name="Tritt A."/>
            <person name="Yoshinaga Y."/>
            <person name="Zwiers L.-H."/>
            <person name="Turgeon B."/>
            <person name="Goodwin S."/>
            <person name="Spatafora J."/>
            <person name="Crous P."/>
            <person name="Grigoriev I."/>
        </authorList>
    </citation>
    <scope>NUCLEOTIDE SEQUENCE</scope>
    <source>
        <strain evidence="3">CBS 109.77</strain>
    </source>
</reference>
<dbReference type="InterPro" id="IPR004919">
    <property type="entry name" value="GmrSD_N"/>
</dbReference>
<sequence>MPGWAMKPDLETQPILKHETEETVNDFESDLAEDDDGMSFRPRSPLSSSTVIMRSIKWLIKHMEHGHIDLEPDYQREVVWTGDRMTGLINSLMENFYIPPIILSKHSTEDNKHILVCVDGKQRLSSVRAFVQGIIPCSDYRGERWWFRDISTGGKRKVLSEGIQNEFLKKDFVSFQFTDLSPQQEEDVFSRVQMGVQLTAAERIRASTGPWQELSRMFVEDFSVVLSLLKDRTRAKDFQLVLSCFSQILEVQHPSAPNGVPILRTNYPVLPKLLKHRDALDYGVKSHLASVFTTFRELVEEDPDVFTNADKRLKGVQTFAPVEMVAVSVLISQYSDSRNNKLLLGDIQALRESLRENFTDLRMNHPLWKHCWEYIDDLEKIRGAVDGTTYNREVEPNARGPPPVVKRGQPTARTEPVSVAPRSETTVTPLYKPAAVASSSSAAAAATVKPEEPPPPTPPTETNSRKRQRVDPEPGNSTHPSSRPRLEANGHQNTRSSTADPLVLEDTAAPAPTLGPKRPTPPTAVTASRPKIQMARRSRPPPGAGALPVIRSSRPGTLTPEQARQSRIAVLNGFRAPGAPVAPPPAPAAHTAVQTPAQSCPVSLSRHKKPASFPAQIDGVIDLTDDMEVEHQSLLTRFHASKTPKAPANKQNDVGSSATA</sequence>
<feature type="region of interest" description="Disordered" evidence="1">
    <location>
        <begin position="579"/>
        <end position="598"/>
    </location>
</feature>
<feature type="region of interest" description="Disordered" evidence="1">
    <location>
        <begin position="391"/>
        <end position="426"/>
    </location>
</feature>
<evidence type="ECO:0000313" key="4">
    <source>
        <dbReference type="Proteomes" id="UP000799757"/>
    </source>
</evidence>
<dbReference type="EMBL" id="MU001774">
    <property type="protein sequence ID" value="KAF2798901.1"/>
    <property type="molecule type" value="Genomic_DNA"/>
</dbReference>
<dbReference type="Proteomes" id="UP000799757">
    <property type="component" value="Unassembled WGS sequence"/>
</dbReference>
<feature type="compositionally biased region" description="Polar residues" evidence="1">
    <location>
        <begin position="490"/>
        <end position="499"/>
    </location>
</feature>
<feature type="region of interest" description="Disordered" evidence="1">
    <location>
        <begin position="442"/>
        <end position="564"/>
    </location>
</feature>
<feature type="domain" description="GmrSD restriction endonucleases N-terminal" evidence="2">
    <location>
        <begin position="66"/>
        <end position="193"/>
    </location>
</feature>
<accession>A0A6A6XQT2</accession>
<evidence type="ECO:0000313" key="3">
    <source>
        <dbReference type="EMBL" id="KAF2798901.1"/>
    </source>
</evidence>
<proteinExistence type="predicted"/>
<dbReference type="PANTHER" id="PTHR39639:SF1">
    <property type="entry name" value="DUF262 DOMAIN-CONTAINING PROTEIN"/>
    <property type="match status" value="1"/>
</dbReference>
<evidence type="ECO:0000259" key="2">
    <source>
        <dbReference type="Pfam" id="PF03235"/>
    </source>
</evidence>
<feature type="compositionally biased region" description="Polar residues" evidence="1">
    <location>
        <begin position="649"/>
        <end position="660"/>
    </location>
</feature>
<dbReference type="PANTHER" id="PTHR39639">
    <property type="entry name" value="CHROMOSOME 16, WHOLE GENOME SHOTGUN SEQUENCE"/>
    <property type="match status" value="1"/>
</dbReference>
<organism evidence="3 4">
    <name type="scientific">Melanomma pulvis-pyrius CBS 109.77</name>
    <dbReference type="NCBI Taxonomy" id="1314802"/>
    <lineage>
        <taxon>Eukaryota</taxon>
        <taxon>Fungi</taxon>
        <taxon>Dikarya</taxon>
        <taxon>Ascomycota</taxon>
        <taxon>Pezizomycotina</taxon>
        <taxon>Dothideomycetes</taxon>
        <taxon>Pleosporomycetidae</taxon>
        <taxon>Pleosporales</taxon>
        <taxon>Melanommataceae</taxon>
        <taxon>Melanomma</taxon>
    </lineage>
</organism>
<evidence type="ECO:0000256" key="1">
    <source>
        <dbReference type="SAM" id="MobiDB-lite"/>
    </source>
</evidence>
<feature type="compositionally biased region" description="Polar residues" evidence="1">
    <location>
        <begin position="554"/>
        <end position="564"/>
    </location>
</feature>
<dbReference type="Pfam" id="PF03235">
    <property type="entry name" value="GmrSD_N"/>
    <property type="match status" value="1"/>
</dbReference>
<protein>
    <recommendedName>
        <fullName evidence="2">GmrSD restriction endonucleases N-terminal domain-containing protein</fullName>
    </recommendedName>
</protein>
<dbReference type="AlphaFoldDB" id="A0A6A6XQT2"/>
<dbReference type="OrthoDB" id="5419821at2759"/>
<feature type="compositionally biased region" description="Low complexity" evidence="1">
    <location>
        <begin position="588"/>
        <end position="598"/>
    </location>
</feature>
<gene>
    <name evidence="3" type="ORF">K505DRAFT_87483</name>
</gene>
<keyword evidence="4" id="KW-1185">Reference proteome</keyword>
<feature type="region of interest" description="Disordered" evidence="1">
    <location>
        <begin position="637"/>
        <end position="660"/>
    </location>
</feature>
<name>A0A6A6XQT2_9PLEO</name>